<feature type="transmembrane region" description="Helical" evidence="7">
    <location>
        <begin position="339"/>
        <end position="359"/>
    </location>
</feature>
<name>A0A2T3A252_9PEZI</name>
<protein>
    <submittedName>
        <fullName evidence="9">Major facilitator superfamily domain-containing protein</fullName>
    </submittedName>
</protein>
<feature type="transmembrane region" description="Helical" evidence="7">
    <location>
        <begin position="166"/>
        <end position="184"/>
    </location>
</feature>
<feature type="compositionally biased region" description="Polar residues" evidence="6">
    <location>
        <begin position="558"/>
        <end position="573"/>
    </location>
</feature>
<dbReference type="STRING" id="2025994.A0A2T3A252"/>
<dbReference type="InterPro" id="IPR036259">
    <property type="entry name" value="MFS_trans_sf"/>
</dbReference>
<comment type="subcellular location">
    <subcellularLocation>
        <location evidence="1">Membrane</location>
        <topology evidence="1">Multi-pass membrane protein</topology>
    </subcellularLocation>
</comment>
<dbReference type="Gene3D" id="1.20.1720.10">
    <property type="entry name" value="Multidrug resistance protein D"/>
    <property type="match status" value="1"/>
</dbReference>
<dbReference type="PANTHER" id="PTHR23501">
    <property type="entry name" value="MAJOR FACILITATOR SUPERFAMILY"/>
    <property type="match status" value="1"/>
</dbReference>
<evidence type="ECO:0000256" key="6">
    <source>
        <dbReference type="SAM" id="MobiDB-lite"/>
    </source>
</evidence>
<evidence type="ECO:0000256" key="5">
    <source>
        <dbReference type="ARBA" id="ARBA00023136"/>
    </source>
</evidence>
<evidence type="ECO:0000259" key="8">
    <source>
        <dbReference type="PROSITE" id="PS50850"/>
    </source>
</evidence>
<evidence type="ECO:0000313" key="10">
    <source>
        <dbReference type="Proteomes" id="UP000241462"/>
    </source>
</evidence>
<gene>
    <name evidence="9" type="ORF">BD289DRAFT_413056</name>
</gene>
<evidence type="ECO:0000256" key="1">
    <source>
        <dbReference type="ARBA" id="ARBA00004141"/>
    </source>
</evidence>
<feature type="region of interest" description="Disordered" evidence="6">
    <location>
        <begin position="1"/>
        <end position="28"/>
    </location>
</feature>
<dbReference type="InterPro" id="IPR011701">
    <property type="entry name" value="MFS"/>
</dbReference>
<feature type="transmembrane region" description="Helical" evidence="7">
    <location>
        <begin position="43"/>
        <end position="66"/>
    </location>
</feature>
<accession>A0A2T3A252</accession>
<feature type="transmembrane region" description="Helical" evidence="7">
    <location>
        <begin position="436"/>
        <end position="458"/>
    </location>
</feature>
<feature type="transmembrane region" description="Helical" evidence="7">
    <location>
        <begin position="107"/>
        <end position="127"/>
    </location>
</feature>
<dbReference type="GO" id="GO:0005886">
    <property type="term" value="C:plasma membrane"/>
    <property type="evidence" value="ECO:0007669"/>
    <property type="project" value="TreeGrafter"/>
</dbReference>
<proteinExistence type="inferred from homology"/>
<feature type="transmembrane region" description="Helical" evidence="7">
    <location>
        <begin position="312"/>
        <end position="333"/>
    </location>
</feature>
<dbReference type="Gene3D" id="1.20.1250.20">
    <property type="entry name" value="MFS general substrate transporter like domains"/>
    <property type="match status" value="1"/>
</dbReference>
<feature type="transmembrane region" description="Helical" evidence="7">
    <location>
        <begin position="78"/>
        <end position="95"/>
    </location>
</feature>
<feature type="transmembrane region" description="Helical" evidence="7">
    <location>
        <begin position="510"/>
        <end position="530"/>
    </location>
</feature>
<dbReference type="PANTHER" id="PTHR23501:SF193">
    <property type="entry name" value="MULTIDRUG TRANSPORTER, PUTATIVE (AFU_ORTHOLOGUE AFUA_8G00940)-RELATED"/>
    <property type="match status" value="1"/>
</dbReference>
<comment type="similarity">
    <text evidence="2">Belongs to the major facilitator superfamily. TCR/Tet family.</text>
</comment>
<dbReference type="AlphaFoldDB" id="A0A2T3A252"/>
<dbReference type="Proteomes" id="UP000241462">
    <property type="component" value="Unassembled WGS sequence"/>
</dbReference>
<feature type="transmembrane region" description="Helical" evidence="7">
    <location>
        <begin position="371"/>
        <end position="391"/>
    </location>
</feature>
<dbReference type="InterPro" id="IPR020846">
    <property type="entry name" value="MFS_dom"/>
</dbReference>
<reference evidence="9 10" key="1">
    <citation type="journal article" date="2018" name="Mycol. Prog.">
        <title>Coniella lustricola, a new species from submerged detritus.</title>
        <authorList>
            <person name="Raudabaugh D.B."/>
            <person name="Iturriaga T."/>
            <person name="Carver A."/>
            <person name="Mondo S."/>
            <person name="Pangilinan J."/>
            <person name="Lipzen A."/>
            <person name="He G."/>
            <person name="Amirebrahimi M."/>
            <person name="Grigoriev I.V."/>
            <person name="Miller A.N."/>
        </authorList>
    </citation>
    <scope>NUCLEOTIDE SEQUENCE [LARGE SCALE GENOMIC DNA]</scope>
    <source>
        <strain evidence="9 10">B22-T-1</strain>
    </source>
</reference>
<dbReference type="SUPFAM" id="SSF103473">
    <property type="entry name" value="MFS general substrate transporter"/>
    <property type="match status" value="1"/>
</dbReference>
<evidence type="ECO:0000256" key="2">
    <source>
        <dbReference type="ARBA" id="ARBA00007520"/>
    </source>
</evidence>
<keyword evidence="4 7" id="KW-1133">Transmembrane helix</keyword>
<dbReference type="EMBL" id="KZ678501">
    <property type="protein sequence ID" value="PSR81482.1"/>
    <property type="molecule type" value="Genomic_DNA"/>
</dbReference>
<dbReference type="CDD" id="cd17502">
    <property type="entry name" value="MFS_Azr1_MDR_like"/>
    <property type="match status" value="1"/>
</dbReference>
<keyword evidence="5 7" id="KW-0472">Membrane</keyword>
<feature type="domain" description="Major facilitator superfamily (MFS) profile" evidence="8">
    <location>
        <begin position="43"/>
        <end position="533"/>
    </location>
</feature>
<feature type="region of interest" description="Disordered" evidence="6">
    <location>
        <begin position="546"/>
        <end position="573"/>
    </location>
</feature>
<keyword evidence="10" id="KW-1185">Reference proteome</keyword>
<evidence type="ECO:0000256" key="3">
    <source>
        <dbReference type="ARBA" id="ARBA00022692"/>
    </source>
</evidence>
<dbReference type="PROSITE" id="PS50850">
    <property type="entry name" value="MFS"/>
    <property type="match status" value="1"/>
</dbReference>
<dbReference type="InParanoid" id="A0A2T3A252"/>
<sequence length="573" mass="60664">MEKAEDSRKPSTTSSTKDNGEAVADPGPPDGGQYVSGFKLGMLVMGIVLACFLMLLDTSVVSTAIPKITDEFHSLSDVGWYGSAYSLGSAALQPLTGRIYHAFPLKISWLCFFVIFELGSVLCGAAQSSTMFIVGRAIAGIGASGLLSGAINIISSSVPLERRPSLIGMMMGIANLGTVLGPVIGGAFTTGYTWRWSFYINLPLGAIVAVPLLITKVPEQFHKEPVSKVLPRIHHVLDLVGFALFAPSVIMLLLALQYGAGGEHSWHSATVIGLFCGAGASFIVFLAWDLYKKDEALIPFSLVRRRTVWASALNYSFMMATMFGVSYFLPIYFQAVRNMSAIISGVNLLPTILPQLVFAIGSGVAVTKIGFIPPFSLFSGMLISIATGLFSTLRVDTSLGKRVGFQIIMGVGLGSGLQMPIVAVQNSMQQKEMATAMAFLVWSQYMGPTVFLTLYNVIFDTSLKYALAQDAPNVNAAAVVAAGATGFREVVDPGDLPGVLLAYASSIDKVFYLATSAGAVAFIGASLMGWNDIRKKPVASAATVAAPSNPGELEPGTENATASIDTQKTSHVV</sequence>
<keyword evidence="3 7" id="KW-0812">Transmembrane</keyword>
<feature type="transmembrane region" description="Helical" evidence="7">
    <location>
        <begin position="196"/>
        <end position="215"/>
    </location>
</feature>
<evidence type="ECO:0000256" key="7">
    <source>
        <dbReference type="SAM" id="Phobius"/>
    </source>
</evidence>
<dbReference type="FunCoup" id="A0A2T3A252">
    <property type="interactions" value="56"/>
</dbReference>
<dbReference type="Pfam" id="PF07690">
    <property type="entry name" value="MFS_1"/>
    <property type="match status" value="1"/>
</dbReference>
<evidence type="ECO:0000256" key="4">
    <source>
        <dbReference type="ARBA" id="ARBA00022989"/>
    </source>
</evidence>
<feature type="transmembrane region" description="Helical" evidence="7">
    <location>
        <begin position="403"/>
        <end position="424"/>
    </location>
</feature>
<dbReference type="GO" id="GO:0022857">
    <property type="term" value="F:transmembrane transporter activity"/>
    <property type="evidence" value="ECO:0007669"/>
    <property type="project" value="InterPro"/>
</dbReference>
<feature type="transmembrane region" description="Helical" evidence="7">
    <location>
        <begin position="133"/>
        <end position="154"/>
    </location>
</feature>
<dbReference type="OrthoDB" id="10021397at2759"/>
<feature type="transmembrane region" description="Helical" evidence="7">
    <location>
        <begin position="266"/>
        <end position="291"/>
    </location>
</feature>
<organism evidence="9 10">
    <name type="scientific">Coniella lustricola</name>
    <dbReference type="NCBI Taxonomy" id="2025994"/>
    <lineage>
        <taxon>Eukaryota</taxon>
        <taxon>Fungi</taxon>
        <taxon>Dikarya</taxon>
        <taxon>Ascomycota</taxon>
        <taxon>Pezizomycotina</taxon>
        <taxon>Sordariomycetes</taxon>
        <taxon>Sordariomycetidae</taxon>
        <taxon>Diaporthales</taxon>
        <taxon>Schizoparmaceae</taxon>
        <taxon>Coniella</taxon>
    </lineage>
</organism>
<evidence type="ECO:0000313" key="9">
    <source>
        <dbReference type="EMBL" id="PSR81482.1"/>
    </source>
</evidence>
<feature type="transmembrane region" description="Helical" evidence="7">
    <location>
        <begin position="236"/>
        <end position="260"/>
    </location>
</feature>